<evidence type="ECO:0000313" key="4">
    <source>
        <dbReference type="Proteomes" id="UP001162741"/>
    </source>
</evidence>
<dbReference type="EMBL" id="CP107006">
    <property type="protein sequence ID" value="UYQ95721.1"/>
    <property type="molecule type" value="Genomic_DNA"/>
</dbReference>
<evidence type="ECO:0000313" key="3">
    <source>
        <dbReference type="EMBL" id="UYQ95721.1"/>
    </source>
</evidence>
<evidence type="ECO:0000259" key="2">
    <source>
        <dbReference type="Pfam" id="PF00144"/>
    </source>
</evidence>
<dbReference type="Gene3D" id="3.40.710.10">
    <property type="entry name" value="DD-peptidase/beta-lactamase superfamily"/>
    <property type="match status" value="1"/>
</dbReference>
<evidence type="ECO:0000256" key="1">
    <source>
        <dbReference type="SAM" id="SignalP"/>
    </source>
</evidence>
<dbReference type="Pfam" id="PF00144">
    <property type="entry name" value="Beta-lactamase"/>
    <property type="match status" value="1"/>
</dbReference>
<dbReference type="PANTHER" id="PTHR46825:SF9">
    <property type="entry name" value="BETA-LACTAMASE-RELATED DOMAIN-CONTAINING PROTEIN"/>
    <property type="match status" value="1"/>
</dbReference>
<dbReference type="SUPFAM" id="SSF56601">
    <property type="entry name" value="beta-lactamase/transpeptidase-like"/>
    <property type="match status" value="1"/>
</dbReference>
<organism evidence="3 4">
    <name type="scientific">Chitinophaga horti</name>
    <dbReference type="NCBI Taxonomy" id="2920382"/>
    <lineage>
        <taxon>Bacteria</taxon>
        <taxon>Pseudomonadati</taxon>
        <taxon>Bacteroidota</taxon>
        <taxon>Chitinophagia</taxon>
        <taxon>Chitinophagales</taxon>
        <taxon>Chitinophagaceae</taxon>
        <taxon>Chitinophaga</taxon>
    </lineage>
</organism>
<gene>
    <name evidence="3" type="ORF">MKQ68_11470</name>
</gene>
<dbReference type="InterPro" id="IPR012338">
    <property type="entry name" value="Beta-lactam/transpept-like"/>
</dbReference>
<sequence length="548" mass="60790">MNRQLRFGLPFLLLTASLYTKAQTIRPQQIDSLLHTIVQPNEPGVSLAIWQKNKLVYARGYGLADLSARRKITPATPFNIASMSKQFTAASIYLLESRGKLSSSDKLSKFFPDFPAYADSITLAHLIHHQSGLRDHSALIWLRDMNENGNYNDSVVYNILSRQRSLNFTPGSRWSYSNSGYFLLGRIVQQVSGQDLDAFVAANIFKPLRMKHTQLSRTHKVPGKANGYIQTDKGFKENNPTTGVIGQGNGYSVVTDFGPWFKEMKEHRLLGDAAWKKMLTPSVTDSGEDTKYGGGLHIQQYKGQLLVSHGGDISGYHSRMYHFPASGLDILMFSNNDRITGSPEFRAIYSLLYPEPKAAATVNQASIAIDTASLTGIYVAAEDSALNISVNITEDKIMARQHWNDESYALVPENDSTLAVEGAPAVKLVFAHLAEGKAKEMYILQDGQRIAFKRTDRVAGLDAQAAIQYAGDYYNSEIDARYRVIFSNGQLVVHIGQASYNMTRVGLQQGVFGLDNGLVLEFHVDEAGKATGFTLVHARVSDLRFVRE</sequence>
<keyword evidence="4" id="KW-1185">Reference proteome</keyword>
<keyword evidence="1" id="KW-0732">Signal</keyword>
<dbReference type="InterPro" id="IPR050491">
    <property type="entry name" value="AmpC-like"/>
</dbReference>
<dbReference type="Proteomes" id="UP001162741">
    <property type="component" value="Chromosome"/>
</dbReference>
<name>A0ABY6J7R6_9BACT</name>
<feature type="domain" description="Beta-lactamase-related" evidence="2">
    <location>
        <begin position="40"/>
        <end position="340"/>
    </location>
</feature>
<proteinExistence type="predicted"/>
<dbReference type="PANTHER" id="PTHR46825">
    <property type="entry name" value="D-ALANYL-D-ALANINE-CARBOXYPEPTIDASE/ENDOPEPTIDASE AMPH"/>
    <property type="match status" value="1"/>
</dbReference>
<protein>
    <submittedName>
        <fullName evidence="3">Beta-lactamase family protein</fullName>
    </submittedName>
</protein>
<dbReference type="RefSeq" id="WP_244843232.1">
    <property type="nucleotide sequence ID" value="NZ_CP107006.1"/>
</dbReference>
<feature type="chain" id="PRO_5045975809" evidence="1">
    <location>
        <begin position="23"/>
        <end position="548"/>
    </location>
</feature>
<reference evidence="3" key="1">
    <citation type="submission" date="2022-10" db="EMBL/GenBank/DDBJ databases">
        <title>Chitinophaga sp. nov., isolated from soil.</title>
        <authorList>
            <person name="Jeon C.O."/>
        </authorList>
    </citation>
    <scope>NUCLEOTIDE SEQUENCE</scope>
    <source>
        <strain evidence="3">R8</strain>
    </source>
</reference>
<feature type="signal peptide" evidence="1">
    <location>
        <begin position="1"/>
        <end position="22"/>
    </location>
</feature>
<dbReference type="InterPro" id="IPR001466">
    <property type="entry name" value="Beta-lactam-related"/>
</dbReference>
<accession>A0ABY6J7R6</accession>